<dbReference type="InterPro" id="IPR019888">
    <property type="entry name" value="Tscrpt_reg_AsnC-like"/>
</dbReference>
<dbReference type="RefSeq" id="WP_091841727.1">
    <property type="nucleotide sequence ID" value="NZ_FOAN01000011.1"/>
</dbReference>
<keyword evidence="6" id="KW-1185">Reference proteome</keyword>
<dbReference type="SUPFAM" id="SSF54909">
    <property type="entry name" value="Dimeric alpha+beta barrel"/>
    <property type="match status" value="1"/>
</dbReference>
<dbReference type="InterPro" id="IPR036388">
    <property type="entry name" value="WH-like_DNA-bd_sf"/>
</dbReference>
<evidence type="ECO:0000256" key="3">
    <source>
        <dbReference type="ARBA" id="ARBA00023163"/>
    </source>
</evidence>
<protein>
    <submittedName>
        <fullName evidence="5">DNA-binding transcriptional regulator, Lrp family</fullName>
    </submittedName>
</protein>
<evidence type="ECO:0000256" key="1">
    <source>
        <dbReference type="ARBA" id="ARBA00023015"/>
    </source>
</evidence>
<reference evidence="6" key="1">
    <citation type="submission" date="2016-10" db="EMBL/GenBank/DDBJ databases">
        <authorList>
            <person name="Varghese N."/>
            <person name="Submissions S."/>
        </authorList>
    </citation>
    <scope>NUCLEOTIDE SEQUENCE [LARGE SCALE GENOMIC DNA]</scope>
    <source>
        <strain evidence="6">LMG 26383,CCUG 61248,R- 45681</strain>
    </source>
</reference>
<dbReference type="GO" id="GO:0005829">
    <property type="term" value="C:cytosol"/>
    <property type="evidence" value="ECO:0007669"/>
    <property type="project" value="TreeGrafter"/>
</dbReference>
<dbReference type="EMBL" id="FOAN01000011">
    <property type="protein sequence ID" value="SEM44308.1"/>
    <property type="molecule type" value="Genomic_DNA"/>
</dbReference>
<dbReference type="GO" id="GO:0043200">
    <property type="term" value="P:response to amino acid"/>
    <property type="evidence" value="ECO:0007669"/>
    <property type="project" value="TreeGrafter"/>
</dbReference>
<sequence length="139" mass="15285">MDDKDRMLLSALRRDARRSAVALAREVQLSRSTVQERIERLRASGAIKSFTIVEGEPSQRQSAHFLAKLRPGLTCSQLLPVLRRVPGIVCLHSIAGQYDMIVRADGDSIDSIEAVRKALAGLSQIAEVVTLVTLDRHIG</sequence>
<proteinExistence type="predicted"/>
<dbReference type="Proteomes" id="UP000199664">
    <property type="component" value="Unassembled WGS sequence"/>
</dbReference>
<evidence type="ECO:0000259" key="4">
    <source>
        <dbReference type="PROSITE" id="PS50956"/>
    </source>
</evidence>
<dbReference type="Gene3D" id="3.30.70.920">
    <property type="match status" value="1"/>
</dbReference>
<dbReference type="PANTHER" id="PTHR30154">
    <property type="entry name" value="LEUCINE-RESPONSIVE REGULATORY PROTEIN"/>
    <property type="match status" value="1"/>
</dbReference>
<dbReference type="Pfam" id="PF01037">
    <property type="entry name" value="AsnC_trans_reg"/>
    <property type="match status" value="1"/>
</dbReference>
<dbReference type="InterPro" id="IPR036390">
    <property type="entry name" value="WH_DNA-bd_sf"/>
</dbReference>
<feature type="domain" description="HTH asnC-type" evidence="4">
    <location>
        <begin position="1"/>
        <end position="53"/>
    </location>
</feature>
<dbReference type="GO" id="GO:0043565">
    <property type="term" value="F:sequence-specific DNA binding"/>
    <property type="evidence" value="ECO:0007669"/>
    <property type="project" value="InterPro"/>
</dbReference>
<keyword evidence="3" id="KW-0804">Transcription</keyword>
<accession>A0A1H7YG50</accession>
<dbReference type="InterPro" id="IPR019887">
    <property type="entry name" value="Tscrpt_reg_AsnC/Lrp_C"/>
</dbReference>
<dbReference type="AlphaFoldDB" id="A0A1H7YG50"/>
<keyword evidence="2 5" id="KW-0238">DNA-binding</keyword>
<name>A0A1H7YG50_9HYPH</name>
<dbReference type="InterPro" id="IPR000485">
    <property type="entry name" value="AsnC-type_HTH_dom"/>
</dbReference>
<dbReference type="OrthoDB" id="9809462at2"/>
<evidence type="ECO:0000256" key="2">
    <source>
        <dbReference type="ARBA" id="ARBA00023125"/>
    </source>
</evidence>
<dbReference type="STRING" id="1036779.SAMN04515666_111162"/>
<evidence type="ECO:0000313" key="5">
    <source>
        <dbReference type="EMBL" id="SEM44308.1"/>
    </source>
</evidence>
<dbReference type="SMART" id="SM00344">
    <property type="entry name" value="HTH_ASNC"/>
    <property type="match status" value="1"/>
</dbReference>
<organism evidence="5 6">
    <name type="scientific">Bosea lupini</name>
    <dbReference type="NCBI Taxonomy" id="1036779"/>
    <lineage>
        <taxon>Bacteria</taxon>
        <taxon>Pseudomonadati</taxon>
        <taxon>Pseudomonadota</taxon>
        <taxon>Alphaproteobacteria</taxon>
        <taxon>Hyphomicrobiales</taxon>
        <taxon>Boseaceae</taxon>
        <taxon>Bosea</taxon>
    </lineage>
</organism>
<dbReference type="InterPro" id="IPR011008">
    <property type="entry name" value="Dimeric_a/b-barrel"/>
</dbReference>
<dbReference type="SUPFAM" id="SSF46785">
    <property type="entry name" value="Winged helix' DNA-binding domain"/>
    <property type="match status" value="1"/>
</dbReference>
<gene>
    <name evidence="5" type="ORF">SAMN04515666_111162</name>
</gene>
<evidence type="ECO:0000313" key="6">
    <source>
        <dbReference type="Proteomes" id="UP000199664"/>
    </source>
</evidence>
<dbReference type="PRINTS" id="PR00033">
    <property type="entry name" value="HTHASNC"/>
</dbReference>
<dbReference type="Pfam" id="PF13404">
    <property type="entry name" value="HTH_AsnC-type"/>
    <property type="match status" value="1"/>
</dbReference>
<dbReference type="PANTHER" id="PTHR30154:SF53">
    <property type="entry name" value="HTH-TYPE TRANSCRIPTIONAL REGULATOR LRPC"/>
    <property type="match status" value="1"/>
</dbReference>
<dbReference type="PROSITE" id="PS50956">
    <property type="entry name" value="HTH_ASNC_2"/>
    <property type="match status" value="1"/>
</dbReference>
<keyword evidence="1" id="KW-0805">Transcription regulation</keyword>
<dbReference type="Gene3D" id="1.10.10.10">
    <property type="entry name" value="Winged helix-like DNA-binding domain superfamily/Winged helix DNA-binding domain"/>
    <property type="match status" value="1"/>
</dbReference>